<reference evidence="5 7" key="2">
    <citation type="journal article" date="2013" name="Nature">
        <title>Insights into bilaterian evolution from three spiralian genomes.</title>
        <authorList>
            <person name="Simakov O."/>
            <person name="Marletaz F."/>
            <person name="Cho S.J."/>
            <person name="Edsinger-Gonzales E."/>
            <person name="Havlak P."/>
            <person name="Hellsten U."/>
            <person name="Kuo D.H."/>
            <person name="Larsson T."/>
            <person name="Lv J."/>
            <person name="Arendt D."/>
            <person name="Savage R."/>
            <person name="Osoegawa K."/>
            <person name="de Jong P."/>
            <person name="Grimwood J."/>
            <person name="Chapman J.A."/>
            <person name="Shapiro H."/>
            <person name="Aerts A."/>
            <person name="Otillar R.P."/>
            <person name="Terry A.Y."/>
            <person name="Boore J.L."/>
            <person name="Grigoriev I.V."/>
            <person name="Lindberg D.R."/>
            <person name="Seaver E.C."/>
            <person name="Weisblat D.A."/>
            <person name="Putnam N.H."/>
            <person name="Rokhsar D.S."/>
        </authorList>
    </citation>
    <scope>NUCLEOTIDE SEQUENCE</scope>
</reference>
<sequence length="516" mass="57266">MVINRISLILLFIYSLNPSSIHHVITSNHSLNQSRDTPIRSGDKVEDDCVTKARGLPWRSTEMDVANFFCGLNIKKGGIVICMSSEARKNGEVMVHFDTPTDRNLSIKRHKHHLGGRYIEVYKSSARDFLGALSSNGNKVAQRMLIEKYELLNPVIIRMRGLPYTCKPIQVVEFFKQEPNSCSILDEEDGVLFVYHSEGRNTGDAFVLLANEEEGAKALKKHKQCIGARYIELFKSTTAEVQQVRFRLVSEILINFKNYHIRKICLECYYMMIQVVVAINIDSVMDCLHIVGTPPDATVNDIVHFLADHAKDIRHKGVHLVYNCDGTASGEAFIEMVGEKQAESSATNKHKKMMLVSSRRHIVGVFVCSFDDIAMHLCYGTLYNQLKINYINDGCCTSEKCTAGVTNCIKNVNVTTTAVSNTTNTQADSPTYEINPIVPTNNNNIGNNGFIACNNLANYANSSSYISSGSGCGGGGRCDAGMYYVDGGSVVMMSCDWPMVNNHVTCNPGTLLFTLR</sequence>
<feature type="domain" description="RRM" evidence="4">
    <location>
        <begin position="156"/>
        <end position="234"/>
    </location>
</feature>
<dbReference type="CTD" id="20216016"/>
<protein>
    <recommendedName>
        <fullName evidence="4">RRM domain-containing protein</fullName>
    </recommendedName>
</protein>
<dbReference type="KEGG" id="hro:HELRODRAFT_82008"/>
<dbReference type="HOGENOM" id="CLU_008009_2_0_1"/>
<evidence type="ECO:0000313" key="6">
    <source>
        <dbReference type="EnsemblMetazoa" id="HelroP82008"/>
    </source>
</evidence>
<evidence type="ECO:0000256" key="3">
    <source>
        <dbReference type="SAM" id="SignalP"/>
    </source>
</evidence>
<dbReference type="GeneID" id="20216016"/>
<dbReference type="EMBL" id="AMQM01005099">
    <property type="status" value="NOT_ANNOTATED_CDS"/>
    <property type="molecule type" value="Genomic_DNA"/>
</dbReference>
<dbReference type="InParanoid" id="T1G4L8"/>
<dbReference type="OMA" id="ICMSSEA"/>
<keyword evidence="2" id="KW-0694">RNA-binding</keyword>
<evidence type="ECO:0000256" key="2">
    <source>
        <dbReference type="ARBA" id="ARBA00022884"/>
    </source>
</evidence>
<evidence type="ECO:0000256" key="1">
    <source>
        <dbReference type="ARBA" id="ARBA00022737"/>
    </source>
</evidence>
<keyword evidence="7" id="KW-1185">Reference proteome</keyword>
<evidence type="ECO:0000313" key="5">
    <source>
        <dbReference type="EMBL" id="ESO01402.1"/>
    </source>
</evidence>
<dbReference type="OrthoDB" id="431068at2759"/>
<keyword evidence="3" id="KW-0732">Signal</keyword>
<dbReference type="STRING" id="6412.T1G4L8"/>
<name>T1G4L8_HELRO</name>
<reference evidence="7" key="1">
    <citation type="submission" date="2012-12" db="EMBL/GenBank/DDBJ databases">
        <authorList>
            <person name="Hellsten U."/>
            <person name="Grimwood J."/>
            <person name="Chapman J.A."/>
            <person name="Shapiro H."/>
            <person name="Aerts A."/>
            <person name="Otillar R.P."/>
            <person name="Terry A.Y."/>
            <person name="Boore J.L."/>
            <person name="Simakov O."/>
            <person name="Marletaz F."/>
            <person name="Cho S.-J."/>
            <person name="Edsinger-Gonzales E."/>
            <person name="Havlak P."/>
            <person name="Kuo D.-H."/>
            <person name="Larsson T."/>
            <person name="Lv J."/>
            <person name="Arendt D."/>
            <person name="Savage R."/>
            <person name="Osoegawa K."/>
            <person name="de Jong P."/>
            <person name="Lindberg D.R."/>
            <person name="Seaver E.C."/>
            <person name="Weisblat D.A."/>
            <person name="Putnam N.H."/>
            <person name="Grigoriev I.V."/>
            <person name="Rokhsar D.S."/>
        </authorList>
    </citation>
    <scope>NUCLEOTIDE SEQUENCE</scope>
</reference>
<feature type="signal peptide" evidence="3">
    <location>
        <begin position="1"/>
        <end position="18"/>
    </location>
</feature>
<dbReference type="SUPFAM" id="SSF54928">
    <property type="entry name" value="RNA-binding domain, RBD"/>
    <property type="match status" value="3"/>
</dbReference>
<evidence type="ECO:0000259" key="4">
    <source>
        <dbReference type="SMART" id="SM00360"/>
    </source>
</evidence>
<dbReference type="SMART" id="SM00360">
    <property type="entry name" value="RRM"/>
    <property type="match status" value="2"/>
</dbReference>
<dbReference type="GO" id="GO:1990904">
    <property type="term" value="C:ribonucleoprotein complex"/>
    <property type="evidence" value="ECO:0000318"/>
    <property type="project" value="GO_Central"/>
</dbReference>
<gene>
    <name evidence="6" type="primary">20216016</name>
    <name evidence="5" type="ORF">HELRODRAFT_82008</name>
</gene>
<dbReference type="RefSeq" id="XP_009020638.1">
    <property type="nucleotide sequence ID" value="XM_009022390.1"/>
</dbReference>
<dbReference type="eggNOG" id="KOG1365">
    <property type="taxonomic scope" value="Eukaryota"/>
</dbReference>
<accession>T1G4L8</accession>
<dbReference type="GO" id="GO:0003729">
    <property type="term" value="F:mRNA binding"/>
    <property type="evidence" value="ECO:0000318"/>
    <property type="project" value="GO_Central"/>
</dbReference>
<keyword evidence="1" id="KW-0677">Repeat</keyword>
<evidence type="ECO:0000313" key="7">
    <source>
        <dbReference type="Proteomes" id="UP000015101"/>
    </source>
</evidence>
<dbReference type="InterPro" id="IPR012677">
    <property type="entry name" value="Nucleotide-bd_a/b_plait_sf"/>
</dbReference>
<feature type="domain" description="RRM" evidence="4">
    <location>
        <begin position="50"/>
        <end position="122"/>
    </location>
</feature>
<feature type="chain" id="PRO_5010981149" description="RRM domain-containing protein" evidence="3">
    <location>
        <begin position="19"/>
        <end position="516"/>
    </location>
</feature>
<dbReference type="AlphaFoldDB" id="T1G4L8"/>
<organism evidence="6 7">
    <name type="scientific">Helobdella robusta</name>
    <name type="common">Californian leech</name>
    <dbReference type="NCBI Taxonomy" id="6412"/>
    <lineage>
        <taxon>Eukaryota</taxon>
        <taxon>Metazoa</taxon>
        <taxon>Spiralia</taxon>
        <taxon>Lophotrochozoa</taxon>
        <taxon>Annelida</taxon>
        <taxon>Clitellata</taxon>
        <taxon>Hirudinea</taxon>
        <taxon>Rhynchobdellida</taxon>
        <taxon>Glossiphoniidae</taxon>
        <taxon>Helobdella</taxon>
    </lineage>
</organism>
<proteinExistence type="predicted"/>
<reference evidence="6" key="3">
    <citation type="submission" date="2015-06" db="UniProtKB">
        <authorList>
            <consortium name="EnsemblMetazoa"/>
        </authorList>
    </citation>
    <scope>IDENTIFICATION</scope>
</reference>
<dbReference type="EMBL" id="KB096785">
    <property type="protein sequence ID" value="ESO01402.1"/>
    <property type="molecule type" value="Genomic_DNA"/>
</dbReference>
<dbReference type="Proteomes" id="UP000015101">
    <property type="component" value="Unassembled WGS sequence"/>
</dbReference>
<dbReference type="InterPro" id="IPR050666">
    <property type="entry name" value="ESRP"/>
</dbReference>
<dbReference type="InterPro" id="IPR035979">
    <property type="entry name" value="RBD_domain_sf"/>
</dbReference>
<dbReference type="GO" id="GO:0005654">
    <property type="term" value="C:nucleoplasm"/>
    <property type="evidence" value="ECO:0000318"/>
    <property type="project" value="GO_Central"/>
</dbReference>
<dbReference type="PANTHER" id="PTHR13976">
    <property type="entry name" value="HETEROGENEOUS NUCLEAR RIBONUCLEOPROTEIN-RELATED"/>
    <property type="match status" value="1"/>
</dbReference>
<dbReference type="Gene3D" id="3.30.70.330">
    <property type="match status" value="3"/>
</dbReference>
<dbReference type="EnsemblMetazoa" id="HelroT82008">
    <property type="protein sequence ID" value="HelroP82008"/>
    <property type="gene ID" value="HelroG82008"/>
</dbReference>
<dbReference type="InterPro" id="IPR000504">
    <property type="entry name" value="RRM_dom"/>
</dbReference>
<dbReference type="GO" id="GO:0043484">
    <property type="term" value="P:regulation of RNA splicing"/>
    <property type="evidence" value="ECO:0000318"/>
    <property type="project" value="GO_Central"/>
</dbReference>